<protein>
    <recommendedName>
        <fullName evidence="2">R3H domain-containing protein</fullName>
    </recommendedName>
</protein>
<dbReference type="InterPro" id="IPR001374">
    <property type="entry name" value="R3H_dom"/>
</dbReference>
<comment type="caution">
    <text evidence="3">The sequence shown here is derived from an EMBL/GenBank/DDBJ whole genome shotgun (WGS) entry which is preliminary data.</text>
</comment>
<evidence type="ECO:0000259" key="2">
    <source>
        <dbReference type="PROSITE" id="PS51061"/>
    </source>
</evidence>
<dbReference type="PANTHER" id="PTHR35800:SF1">
    <property type="entry name" value="RNA-BINDING PROTEIN KHPB"/>
    <property type="match status" value="1"/>
</dbReference>
<reference evidence="3 4" key="1">
    <citation type="submission" date="2020-04" db="EMBL/GenBank/DDBJ databases">
        <title>Metagenomic profiling of ammonia- and methane-oxidizing microorganisms in a Dutch drinking water treatment plant.</title>
        <authorList>
            <person name="Poghosyan L."/>
            <person name="Leucker S."/>
        </authorList>
    </citation>
    <scope>NUCLEOTIDE SEQUENCE [LARGE SCALE GENOMIC DNA]</scope>
    <source>
        <strain evidence="3">S-RSF-IL-03</strain>
    </source>
</reference>
<proteinExistence type="predicted"/>
<feature type="compositionally biased region" description="Basic and acidic residues" evidence="1">
    <location>
        <begin position="86"/>
        <end position="119"/>
    </location>
</feature>
<dbReference type="Gene3D" id="3.30.300.20">
    <property type="match status" value="1"/>
</dbReference>
<feature type="domain" description="R3H" evidence="2">
    <location>
        <begin position="197"/>
        <end position="263"/>
    </location>
</feature>
<feature type="compositionally biased region" description="Acidic residues" evidence="1">
    <location>
        <begin position="43"/>
        <end position="81"/>
    </location>
</feature>
<evidence type="ECO:0000256" key="1">
    <source>
        <dbReference type="SAM" id="MobiDB-lite"/>
    </source>
</evidence>
<feature type="compositionally biased region" description="Acidic residues" evidence="1">
    <location>
        <begin position="23"/>
        <end position="32"/>
    </location>
</feature>
<organism evidence="3 4">
    <name type="scientific">Eiseniibacteriota bacterium</name>
    <dbReference type="NCBI Taxonomy" id="2212470"/>
    <lineage>
        <taxon>Bacteria</taxon>
        <taxon>Candidatus Eiseniibacteriota</taxon>
    </lineage>
</organism>
<dbReference type="InterPro" id="IPR038008">
    <property type="entry name" value="Jag_KH"/>
</dbReference>
<dbReference type="CDD" id="cd02414">
    <property type="entry name" value="KH-II_Jag"/>
    <property type="match status" value="1"/>
</dbReference>
<dbReference type="InterPro" id="IPR015946">
    <property type="entry name" value="KH_dom-like_a/b"/>
</dbReference>
<dbReference type="Gene3D" id="3.30.1370.50">
    <property type="entry name" value="R3H-like domain"/>
    <property type="match status" value="1"/>
</dbReference>
<dbReference type="AlphaFoldDB" id="A0A849SDL3"/>
<dbReference type="EMBL" id="JABFRW010000052">
    <property type="protein sequence ID" value="NOT33462.1"/>
    <property type="molecule type" value="Genomic_DNA"/>
</dbReference>
<dbReference type="Proteomes" id="UP000580839">
    <property type="component" value="Unassembled WGS sequence"/>
</dbReference>
<dbReference type="PANTHER" id="PTHR35800">
    <property type="entry name" value="PROTEIN JAG"/>
    <property type="match status" value="1"/>
</dbReference>
<feature type="compositionally biased region" description="Basic and acidic residues" evidence="1">
    <location>
        <begin position="10"/>
        <end position="22"/>
    </location>
</feature>
<dbReference type="GO" id="GO:0003723">
    <property type="term" value="F:RNA binding"/>
    <property type="evidence" value="ECO:0007669"/>
    <property type="project" value="InterPro"/>
</dbReference>
<evidence type="ECO:0000313" key="3">
    <source>
        <dbReference type="EMBL" id="NOT33462.1"/>
    </source>
</evidence>
<dbReference type="Pfam" id="PF01424">
    <property type="entry name" value="R3H"/>
    <property type="match status" value="1"/>
</dbReference>
<name>A0A849SDL3_UNCEI</name>
<dbReference type="PROSITE" id="PS51061">
    <property type="entry name" value="R3H"/>
    <property type="match status" value="1"/>
</dbReference>
<accession>A0A849SDL3</accession>
<feature type="compositionally biased region" description="Basic and acidic residues" evidence="1">
    <location>
        <begin position="33"/>
        <end position="42"/>
    </location>
</feature>
<sequence>MYAGTSESLELPHDPLEDHEVEAFDAQDELDEHLDAAEHHDDSDEDSHDDSDEDSDDDSDDDMDDEADDDMDDDSVEEAQVEEITLPERGERSTRRDRDDDRERRDRGPRMPADALRDTAVRHASELLKAMGFDAHVTGTAADDRVDLVIQVASGEELLTGRKGETRDALQHLLTRSLNRGDGAYYHLQLEINDSWKKREDELVELAHHLADAAVTTGAEQVTEFLNAQERRIIHVTLREDGRVRTQSVGDGMVKRLAVAPAHSAETSGAGS</sequence>
<dbReference type="InterPro" id="IPR039247">
    <property type="entry name" value="KhpB"/>
</dbReference>
<dbReference type="InterPro" id="IPR036867">
    <property type="entry name" value="R3H_dom_sf"/>
</dbReference>
<gene>
    <name evidence="3" type="ORF">HOP12_04745</name>
</gene>
<feature type="region of interest" description="Disordered" evidence="1">
    <location>
        <begin position="1"/>
        <end position="119"/>
    </location>
</feature>
<evidence type="ECO:0000313" key="4">
    <source>
        <dbReference type="Proteomes" id="UP000580839"/>
    </source>
</evidence>